<evidence type="ECO:0000313" key="2">
    <source>
        <dbReference type="Proteomes" id="UP000007993"/>
    </source>
</evidence>
<organism evidence="1 2">
    <name type="scientific">Rhodopirellula baltica SH28</name>
    <dbReference type="NCBI Taxonomy" id="993517"/>
    <lineage>
        <taxon>Bacteria</taxon>
        <taxon>Pseudomonadati</taxon>
        <taxon>Planctomycetota</taxon>
        <taxon>Planctomycetia</taxon>
        <taxon>Pirellulales</taxon>
        <taxon>Pirellulaceae</taxon>
        <taxon>Rhodopirellula</taxon>
    </lineage>
</organism>
<proteinExistence type="predicted"/>
<reference evidence="1 2" key="1">
    <citation type="journal article" date="2013" name="Mar. Genomics">
        <title>Expression of sulfatases in Rhodopirellula baltica and the diversity of sulfatases in the genus Rhodopirellula.</title>
        <authorList>
            <person name="Wegner C.E."/>
            <person name="Richter-Heitmann T."/>
            <person name="Klindworth A."/>
            <person name="Klockow C."/>
            <person name="Richter M."/>
            <person name="Achstetter T."/>
            <person name="Glockner F.O."/>
            <person name="Harder J."/>
        </authorList>
    </citation>
    <scope>NUCLEOTIDE SEQUENCE [LARGE SCALE GENOMIC DNA]</scope>
    <source>
        <strain evidence="1 2">SH28</strain>
    </source>
</reference>
<dbReference type="Proteomes" id="UP000007993">
    <property type="component" value="Unassembled WGS sequence"/>
</dbReference>
<dbReference type="AlphaFoldDB" id="K5C9W1"/>
<accession>K5C9W1</accession>
<protein>
    <submittedName>
        <fullName evidence="1">Uncharacterized protein</fullName>
    </submittedName>
</protein>
<comment type="caution">
    <text evidence="1">The sequence shown here is derived from an EMBL/GenBank/DDBJ whole genome shotgun (WGS) entry which is preliminary data.</text>
</comment>
<name>K5C9W1_RHOBT</name>
<gene>
    <name evidence="1" type="ORF">RBSH_04675</name>
</gene>
<dbReference type="EMBL" id="AMCW01000135">
    <property type="protein sequence ID" value="EKJ99969.1"/>
    <property type="molecule type" value="Genomic_DNA"/>
</dbReference>
<sequence>MSKSHRFTRWSEGRKNHARVWAMLSKRIRSQVVTDSMFQKQSRFFQ</sequence>
<evidence type="ECO:0000313" key="1">
    <source>
        <dbReference type="EMBL" id="EKJ99969.1"/>
    </source>
</evidence>